<dbReference type="Proteomes" id="UP000236161">
    <property type="component" value="Unassembled WGS sequence"/>
</dbReference>
<protein>
    <submittedName>
        <fullName evidence="2">Uncharacterized protein</fullName>
    </submittedName>
</protein>
<keyword evidence="1" id="KW-0812">Transmembrane</keyword>
<gene>
    <name evidence="2" type="ORF">AXF42_Ash018765</name>
</gene>
<keyword evidence="1" id="KW-1133">Transmembrane helix</keyword>
<accession>A0A2I0AJY6</accession>
<feature type="transmembrane region" description="Helical" evidence="1">
    <location>
        <begin position="20"/>
        <end position="37"/>
    </location>
</feature>
<evidence type="ECO:0000313" key="3">
    <source>
        <dbReference type="Proteomes" id="UP000236161"/>
    </source>
</evidence>
<feature type="transmembrane region" description="Helical" evidence="1">
    <location>
        <begin position="57"/>
        <end position="79"/>
    </location>
</feature>
<keyword evidence="1" id="KW-0472">Membrane</keyword>
<dbReference type="AlphaFoldDB" id="A0A2I0AJY6"/>
<reference evidence="2 3" key="1">
    <citation type="journal article" date="2017" name="Nature">
        <title>The Apostasia genome and the evolution of orchids.</title>
        <authorList>
            <person name="Zhang G.Q."/>
            <person name="Liu K.W."/>
            <person name="Li Z."/>
            <person name="Lohaus R."/>
            <person name="Hsiao Y.Y."/>
            <person name="Niu S.C."/>
            <person name="Wang J.Y."/>
            <person name="Lin Y.C."/>
            <person name="Xu Q."/>
            <person name="Chen L.J."/>
            <person name="Yoshida K."/>
            <person name="Fujiwara S."/>
            <person name="Wang Z.W."/>
            <person name="Zhang Y.Q."/>
            <person name="Mitsuda N."/>
            <person name="Wang M."/>
            <person name="Liu G.H."/>
            <person name="Pecoraro L."/>
            <person name="Huang H.X."/>
            <person name="Xiao X.J."/>
            <person name="Lin M."/>
            <person name="Wu X.Y."/>
            <person name="Wu W.L."/>
            <person name="Chen Y.Y."/>
            <person name="Chang S.B."/>
            <person name="Sakamoto S."/>
            <person name="Ohme-Takagi M."/>
            <person name="Yagi M."/>
            <person name="Zeng S.J."/>
            <person name="Shen C.Y."/>
            <person name="Yeh C.M."/>
            <person name="Luo Y.B."/>
            <person name="Tsai W.C."/>
            <person name="Van de Peer Y."/>
            <person name="Liu Z.J."/>
        </authorList>
    </citation>
    <scope>NUCLEOTIDE SEQUENCE [LARGE SCALE GENOMIC DNA]</scope>
    <source>
        <strain evidence="3">cv. Shenzhen</strain>
        <tissue evidence="2">Stem</tissue>
    </source>
</reference>
<keyword evidence="3" id="KW-1185">Reference proteome</keyword>
<proteinExistence type="predicted"/>
<dbReference type="EMBL" id="KZ451977">
    <property type="protein sequence ID" value="PKA55858.1"/>
    <property type="molecule type" value="Genomic_DNA"/>
</dbReference>
<name>A0A2I0AJY6_9ASPA</name>
<organism evidence="2 3">
    <name type="scientific">Apostasia shenzhenica</name>
    <dbReference type="NCBI Taxonomy" id="1088818"/>
    <lineage>
        <taxon>Eukaryota</taxon>
        <taxon>Viridiplantae</taxon>
        <taxon>Streptophyta</taxon>
        <taxon>Embryophyta</taxon>
        <taxon>Tracheophyta</taxon>
        <taxon>Spermatophyta</taxon>
        <taxon>Magnoliopsida</taxon>
        <taxon>Liliopsida</taxon>
        <taxon>Asparagales</taxon>
        <taxon>Orchidaceae</taxon>
        <taxon>Apostasioideae</taxon>
        <taxon>Apostasia</taxon>
    </lineage>
</organism>
<evidence type="ECO:0000256" key="1">
    <source>
        <dbReference type="SAM" id="Phobius"/>
    </source>
</evidence>
<sequence length="102" mass="11057">MGHSSQPILQTLKPKSRAHLVLGWALAQLKTLSPQLYSGWIPWLMGEIGPANSRLRFYAIAGVVLAMGFGALCGGVFGAEVAEHVKQLYKVDKHGANPRFLS</sequence>
<evidence type="ECO:0000313" key="2">
    <source>
        <dbReference type="EMBL" id="PKA55858.1"/>
    </source>
</evidence>
<dbReference type="OrthoDB" id="2012862at2759"/>